<dbReference type="InterPro" id="IPR001387">
    <property type="entry name" value="Cro/C1-type_HTH"/>
</dbReference>
<dbReference type="Pfam" id="PF13560">
    <property type="entry name" value="HTH_31"/>
    <property type="match status" value="1"/>
</dbReference>
<dbReference type="SUPFAM" id="SSF47413">
    <property type="entry name" value="lambda repressor-like DNA-binding domains"/>
    <property type="match status" value="1"/>
</dbReference>
<accession>A0ABT4U9L0</accession>
<dbReference type="PROSITE" id="PS50943">
    <property type="entry name" value="HTH_CROC1"/>
    <property type="match status" value="1"/>
</dbReference>
<evidence type="ECO:0000259" key="1">
    <source>
        <dbReference type="PROSITE" id="PS50943"/>
    </source>
</evidence>
<organism evidence="2 3">
    <name type="scientific">Nocardiopsis endophytica</name>
    <dbReference type="NCBI Taxonomy" id="3018445"/>
    <lineage>
        <taxon>Bacteria</taxon>
        <taxon>Bacillati</taxon>
        <taxon>Actinomycetota</taxon>
        <taxon>Actinomycetes</taxon>
        <taxon>Streptosporangiales</taxon>
        <taxon>Nocardiopsidaceae</taxon>
        <taxon>Nocardiopsis</taxon>
    </lineage>
</organism>
<dbReference type="Gene3D" id="1.10.260.40">
    <property type="entry name" value="lambda repressor-like DNA-binding domains"/>
    <property type="match status" value="1"/>
</dbReference>
<name>A0ABT4U9L0_9ACTN</name>
<feature type="domain" description="HTH cro/C1-type" evidence="1">
    <location>
        <begin position="18"/>
        <end position="53"/>
    </location>
</feature>
<evidence type="ECO:0000313" key="3">
    <source>
        <dbReference type="Proteomes" id="UP001527866"/>
    </source>
</evidence>
<dbReference type="CDD" id="cd00093">
    <property type="entry name" value="HTH_XRE"/>
    <property type="match status" value="1"/>
</dbReference>
<sequence>MDTPSAVQTPLELYGREVRRLRLTTGLTLEGLGRMVGSNKSQLSRLENGQYTPPPALRDALDDVLAAHGELTRQWAEANGDSRPDWRGEIAAATRNARAVYDFQALAFPSYLQTEKYAEALIEAAFPALPSDELTRRVQERVQRAEQIRDALRPLLCLVIDRTALARRYGGPAAAAEQLEYIARLTSEGRVTAQIVPEDLHSHPGNSGSFRVLNMPDGRDIAYVESAEQGQLLTRAGAVARHRELFAQLQAVAWSPSDSLKAIEAEVDRIRE</sequence>
<reference evidence="2 3" key="1">
    <citation type="submission" date="2023-01" db="EMBL/GenBank/DDBJ databases">
        <title>Draft genome sequence of Nocardiopsis sp. RSe5-2 isolated from halophytes.</title>
        <authorList>
            <person name="Duangmal K."/>
            <person name="Chantavorakit T."/>
        </authorList>
    </citation>
    <scope>NUCLEOTIDE SEQUENCE [LARGE SCALE GENOMIC DNA]</scope>
    <source>
        <strain evidence="2 3">RSe5-2</strain>
    </source>
</reference>
<dbReference type="Proteomes" id="UP001527866">
    <property type="component" value="Unassembled WGS sequence"/>
</dbReference>
<dbReference type="EMBL" id="JAQFWQ010000069">
    <property type="protein sequence ID" value="MDA2813154.1"/>
    <property type="molecule type" value="Genomic_DNA"/>
</dbReference>
<keyword evidence="3" id="KW-1185">Reference proteome</keyword>
<proteinExistence type="predicted"/>
<dbReference type="SMART" id="SM00530">
    <property type="entry name" value="HTH_XRE"/>
    <property type="match status" value="1"/>
</dbReference>
<comment type="caution">
    <text evidence="2">The sequence shown here is derived from an EMBL/GenBank/DDBJ whole genome shotgun (WGS) entry which is preliminary data.</text>
</comment>
<dbReference type="Pfam" id="PF19054">
    <property type="entry name" value="DUF5753"/>
    <property type="match status" value="1"/>
</dbReference>
<evidence type="ECO:0000313" key="2">
    <source>
        <dbReference type="EMBL" id="MDA2813154.1"/>
    </source>
</evidence>
<dbReference type="RefSeq" id="WP_270687976.1">
    <property type="nucleotide sequence ID" value="NZ_JAQFWQ010000069.1"/>
</dbReference>
<dbReference type="InterPro" id="IPR010982">
    <property type="entry name" value="Lambda_DNA-bd_dom_sf"/>
</dbReference>
<dbReference type="InterPro" id="IPR043917">
    <property type="entry name" value="DUF5753"/>
</dbReference>
<protein>
    <submittedName>
        <fullName evidence="2">Helix-turn-helix transcriptional regulator</fullName>
    </submittedName>
</protein>
<gene>
    <name evidence="2" type="ORF">O4J56_21085</name>
</gene>